<dbReference type="GO" id="GO:0098552">
    <property type="term" value="C:side of membrane"/>
    <property type="evidence" value="ECO:0007669"/>
    <property type="project" value="UniProtKB-KW"/>
</dbReference>
<accession>A0A8S1ZQA6</accession>
<evidence type="ECO:0000256" key="6">
    <source>
        <dbReference type="ARBA" id="ARBA00023136"/>
    </source>
</evidence>
<evidence type="ECO:0000256" key="9">
    <source>
        <dbReference type="ARBA" id="ARBA00023288"/>
    </source>
</evidence>
<evidence type="ECO:0000313" key="14">
    <source>
        <dbReference type="Proteomes" id="UP000682877"/>
    </source>
</evidence>
<dbReference type="Pfam" id="PF14368">
    <property type="entry name" value="LTP_2"/>
    <property type="match status" value="2"/>
</dbReference>
<keyword evidence="5 11" id="KW-0732">Signal</keyword>
<feature type="transmembrane region" description="Helical" evidence="10">
    <location>
        <begin position="135"/>
        <end position="159"/>
    </location>
</feature>
<comment type="subcellular location">
    <subcellularLocation>
        <location evidence="1">Cell membrane</location>
        <topology evidence="1">Lipid-anchor</topology>
        <topology evidence="1">GPI-anchor</topology>
    </subcellularLocation>
</comment>
<name>A0A8S1ZQA6_ARAAE</name>
<keyword evidence="10" id="KW-1133">Transmembrane helix</keyword>
<dbReference type="PANTHER" id="PTHR33044">
    <property type="entry name" value="BIFUNCTIONAL INHIBITOR/LIPID-TRANSFER PROTEIN/SEED STORAGE 2S ALBUMIN SUPERFAMILY PROTEIN-RELATED"/>
    <property type="match status" value="1"/>
</dbReference>
<dbReference type="SUPFAM" id="SSF47699">
    <property type="entry name" value="Bifunctional inhibitor/lipid-transfer protein/seed storage 2S albumin"/>
    <property type="match status" value="2"/>
</dbReference>
<protein>
    <recommendedName>
        <fullName evidence="12">Bifunctional inhibitor/plant lipid transfer protein/seed storage helical domain-containing protein</fullName>
    </recommendedName>
</protein>
<dbReference type="GO" id="GO:0005886">
    <property type="term" value="C:plasma membrane"/>
    <property type="evidence" value="ECO:0007669"/>
    <property type="project" value="UniProtKB-SubCell"/>
</dbReference>
<sequence>MEISKFLAVVVAVVVLYSVQATAQGGNPQTMACVQKLVPCQPYIHTVNPSPPPSCCGPMKEIVEKDAPCLCAVFNNPEMLKALNLTKENALVLPKACGVNPDVSVCSKIASPSPTATPGSTNGTSSASTISFNRFSFLIFGVVTIVVILYSVQVTAQLFGDVQQAMRCVSKLLPCQPYIHLSIPPPPWCCNPMKQIAEKDVSCLCTAFKHPDLLRFLALTKENALNLLNSCGINHDLSQCNKINPSSPAALPEAATSGNSGSTKKNAALSISFLGFSFVYAFLGMIFF</sequence>
<evidence type="ECO:0000256" key="11">
    <source>
        <dbReference type="SAM" id="SignalP"/>
    </source>
</evidence>
<evidence type="ECO:0000256" key="7">
    <source>
        <dbReference type="ARBA" id="ARBA00023157"/>
    </source>
</evidence>
<dbReference type="AlphaFoldDB" id="A0A8S1ZQA6"/>
<evidence type="ECO:0000256" key="10">
    <source>
        <dbReference type="SAM" id="Phobius"/>
    </source>
</evidence>
<dbReference type="EMBL" id="LR999452">
    <property type="protein sequence ID" value="CAE5964020.1"/>
    <property type="molecule type" value="Genomic_DNA"/>
</dbReference>
<dbReference type="CDD" id="cd00010">
    <property type="entry name" value="AAI_LTSS"/>
    <property type="match status" value="2"/>
</dbReference>
<evidence type="ECO:0000259" key="12">
    <source>
        <dbReference type="SMART" id="SM00499"/>
    </source>
</evidence>
<dbReference type="Proteomes" id="UP000682877">
    <property type="component" value="Chromosome 2"/>
</dbReference>
<keyword evidence="7" id="KW-1015">Disulfide bond</keyword>
<keyword evidence="10" id="KW-0812">Transmembrane</keyword>
<dbReference type="SMART" id="SM00499">
    <property type="entry name" value="AAI"/>
    <property type="match status" value="2"/>
</dbReference>
<feature type="signal peptide" evidence="11">
    <location>
        <begin position="1"/>
        <end position="23"/>
    </location>
</feature>
<evidence type="ECO:0000256" key="5">
    <source>
        <dbReference type="ARBA" id="ARBA00022729"/>
    </source>
</evidence>
<evidence type="ECO:0000313" key="13">
    <source>
        <dbReference type="EMBL" id="CAE5964020.1"/>
    </source>
</evidence>
<comment type="similarity">
    <text evidence="2">Belongs to the plant LTP family.</text>
</comment>
<keyword evidence="8" id="KW-0325">Glycoprotein</keyword>
<feature type="transmembrane region" description="Helical" evidence="10">
    <location>
        <begin position="267"/>
        <end position="287"/>
    </location>
</feature>
<keyword evidence="4" id="KW-0336">GPI-anchor</keyword>
<feature type="domain" description="Bifunctional inhibitor/plant lipid transfer protein/seed storage helical" evidence="12">
    <location>
        <begin position="168"/>
        <end position="240"/>
    </location>
</feature>
<reference evidence="13" key="1">
    <citation type="submission" date="2021-01" db="EMBL/GenBank/DDBJ databases">
        <authorList>
            <person name="Bezrukov I."/>
        </authorList>
    </citation>
    <scope>NUCLEOTIDE SEQUENCE</scope>
</reference>
<evidence type="ECO:0000256" key="8">
    <source>
        <dbReference type="ARBA" id="ARBA00023180"/>
    </source>
</evidence>
<keyword evidence="14" id="KW-1185">Reference proteome</keyword>
<evidence type="ECO:0000256" key="4">
    <source>
        <dbReference type="ARBA" id="ARBA00022622"/>
    </source>
</evidence>
<evidence type="ECO:0000256" key="2">
    <source>
        <dbReference type="ARBA" id="ARBA00009748"/>
    </source>
</evidence>
<proteinExistence type="inferred from homology"/>
<keyword evidence="9" id="KW-0449">Lipoprotein</keyword>
<gene>
    <name evidence="13" type="ORF">AARE701A_LOCUS5345</name>
</gene>
<feature type="domain" description="Bifunctional inhibitor/plant lipid transfer protein/seed storage helical" evidence="12">
    <location>
        <begin position="33"/>
        <end position="106"/>
    </location>
</feature>
<evidence type="ECO:0000256" key="3">
    <source>
        <dbReference type="ARBA" id="ARBA00022475"/>
    </source>
</evidence>
<feature type="chain" id="PRO_5035901567" description="Bifunctional inhibitor/plant lipid transfer protein/seed storage helical domain-containing protein" evidence="11">
    <location>
        <begin position="24"/>
        <end position="288"/>
    </location>
</feature>
<dbReference type="InterPro" id="IPR036312">
    <property type="entry name" value="Bifun_inhib/LTP/seed_sf"/>
</dbReference>
<dbReference type="InterPro" id="IPR043325">
    <property type="entry name" value="LTSS"/>
</dbReference>
<dbReference type="InterPro" id="IPR016140">
    <property type="entry name" value="Bifunc_inhib/LTP/seed_store"/>
</dbReference>
<dbReference type="Gene3D" id="1.10.110.10">
    <property type="entry name" value="Plant lipid-transfer and hydrophobic proteins"/>
    <property type="match status" value="2"/>
</dbReference>
<keyword evidence="6 10" id="KW-0472">Membrane</keyword>
<organism evidence="13 14">
    <name type="scientific">Arabidopsis arenosa</name>
    <name type="common">Sand rock-cress</name>
    <name type="synonym">Cardaminopsis arenosa</name>
    <dbReference type="NCBI Taxonomy" id="38785"/>
    <lineage>
        <taxon>Eukaryota</taxon>
        <taxon>Viridiplantae</taxon>
        <taxon>Streptophyta</taxon>
        <taxon>Embryophyta</taxon>
        <taxon>Tracheophyta</taxon>
        <taxon>Spermatophyta</taxon>
        <taxon>Magnoliopsida</taxon>
        <taxon>eudicotyledons</taxon>
        <taxon>Gunneridae</taxon>
        <taxon>Pentapetalae</taxon>
        <taxon>rosids</taxon>
        <taxon>malvids</taxon>
        <taxon>Brassicales</taxon>
        <taxon>Brassicaceae</taxon>
        <taxon>Camelineae</taxon>
        <taxon>Arabidopsis</taxon>
    </lineage>
</organism>
<evidence type="ECO:0000256" key="1">
    <source>
        <dbReference type="ARBA" id="ARBA00004609"/>
    </source>
</evidence>
<keyword evidence="3" id="KW-1003">Cell membrane</keyword>